<evidence type="ECO:0000256" key="6">
    <source>
        <dbReference type="ARBA" id="ARBA00022729"/>
    </source>
</evidence>
<dbReference type="InterPro" id="IPR019623">
    <property type="entry name" value="Rot1"/>
</dbReference>
<dbReference type="GO" id="GO:0006458">
    <property type="term" value="P:'de novo' protein folding"/>
    <property type="evidence" value="ECO:0007669"/>
    <property type="project" value="InterPro"/>
</dbReference>
<evidence type="ECO:0000313" key="12">
    <source>
        <dbReference type="Proteomes" id="UP001215151"/>
    </source>
</evidence>
<sequence length="229" mass="24982">MFVYGLLTLALAAIPSAFAQTDFTAAHNITPITGTWSSGSKQVITGKFANPSNLSFNYPPTTGVCYSFTDDGWYEVARYRFNGNGSKPQCITGVLNWHHGQYQLLDNGSIVLIPNGDGYQQIQDPCAAETNFIQNYNDTELYDHWQIVQDQDAGPTLELFNFDGSPVAPLYQIYNPPNMLPTTKLRNVTVASDVQNLLAMNAGARSWSPADVMALLSSVFAVGVASLVL</sequence>
<comment type="subcellular location">
    <subcellularLocation>
        <location evidence="1">Endoplasmic reticulum membrane</location>
        <topology evidence="1">Single-pass type I membrane protein</topology>
    </subcellularLocation>
</comment>
<keyword evidence="6 10" id="KW-0732">Signal</keyword>
<keyword evidence="12" id="KW-1185">Reference proteome</keyword>
<dbReference type="PANTHER" id="PTHR28090:SF1">
    <property type="entry name" value="PROTEIN ROT1"/>
    <property type="match status" value="1"/>
</dbReference>
<evidence type="ECO:0000256" key="3">
    <source>
        <dbReference type="ARBA" id="ARBA00016195"/>
    </source>
</evidence>
<feature type="chain" id="PRO_5042247149" description="Protein ROT1" evidence="10">
    <location>
        <begin position="20"/>
        <end position="229"/>
    </location>
</feature>
<name>A0AAD7TL94_9APHY</name>
<reference evidence="11" key="1">
    <citation type="submission" date="2022-11" db="EMBL/GenBank/DDBJ databases">
        <title>Genome Sequence of Cubamyces cubensis.</title>
        <authorList>
            <person name="Buettner E."/>
        </authorList>
    </citation>
    <scope>NUCLEOTIDE SEQUENCE</scope>
    <source>
        <strain evidence="11">MPL-01</strain>
    </source>
</reference>
<evidence type="ECO:0000256" key="5">
    <source>
        <dbReference type="ARBA" id="ARBA00022692"/>
    </source>
</evidence>
<gene>
    <name evidence="11" type="ORF">ONZ51_g9728</name>
</gene>
<evidence type="ECO:0000256" key="2">
    <source>
        <dbReference type="ARBA" id="ARBA00007149"/>
    </source>
</evidence>
<comment type="similarity">
    <text evidence="2">Belongs to the ROT1 family.</text>
</comment>
<evidence type="ECO:0000256" key="9">
    <source>
        <dbReference type="ARBA" id="ARBA00023136"/>
    </source>
</evidence>
<evidence type="ECO:0000256" key="10">
    <source>
        <dbReference type="SAM" id="SignalP"/>
    </source>
</evidence>
<organism evidence="11 12">
    <name type="scientific">Trametes cubensis</name>
    <dbReference type="NCBI Taxonomy" id="1111947"/>
    <lineage>
        <taxon>Eukaryota</taxon>
        <taxon>Fungi</taxon>
        <taxon>Dikarya</taxon>
        <taxon>Basidiomycota</taxon>
        <taxon>Agaricomycotina</taxon>
        <taxon>Agaricomycetes</taxon>
        <taxon>Polyporales</taxon>
        <taxon>Polyporaceae</taxon>
        <taxon>Trametes</taxon>
    </lineage>
</organism>
<proteinExistence type="inferred from homology"/>
<evidence type="ECO:0000256" key="1">
    <source>
        <dbReference type="ARBA" id="ARBA00004115"/>
    </source>
</evidence>
<protein>
    <recommendedName>
        <fullName evidence="4">Protein ROT1</fullName>
    </recommendedName>
    <alternativeName>
        <fullName evidence="3">Protein rot1</fullName>
    </alternativeName>
</protein>
<keyword evidence="8" id="KW-1133">Transmembrane helix</keyword>
<evidence type="ECO:0000256" key="4">
    <source>
        <dbReference type="ARBA" id="ARBA00017291"/>
    </source>
</evidence>
<dbReference type="Pfam" id="PF10681">
    <property type="entry name" value="Rot1"/>
    <property type="match status" value="1"/>
</dbReference>
<keyword evidence="9" id="KW-0472">Membrane</keyword>
<accession>A0AAD7TL94</accession>
<evidence type="ECO:0000256" key="7">
    <source>
        <dbReference type="ARBA" id="ARBA00022824"/>
    </source>
</evidence>
<feature type="signal peptide" evidence="10">
    <location>
        <begin position="1"/>
        <end position="19"/>
    </location>
</feature>
<keyword evidence="5" id="KW-0812">Transmembrane</keyword>
<evidence type="ECO:0000256" key="8">
    <source>
        <dbReference type="ARBA" id="ARBA00022989"/>
    </source>
</evidence>
<dbReference type="EMBL" id="JAPEVG010000345">
    <property type="protein sequence ID" value="KAJ8468302.1"/>
    <property type="molecule type" value="Genomic_DNA"/>
</dbReference>
<dbReference type="Proteomes" id="UP001215151">
    <property type="component" value="Unassembled WGS sequence"/>
</dbReference>
<dbReference type="GO" id="GO:0051082">
    <property type="term" value="F:unfolded protein binding"/>
    <property type="evidence" value="ECO:0007669"/>
    <property type="project" value="TreeGrafter"/>
</dbReference>
<dbReference type="GO" id="GO:0005789">
    <property type="term" value="C:endoplasmic reticulum membrane"/>
    <property type="evidence" value="ECO:0007669"/>
    <property type="project" value="UniProtKB-SubCell"/>
</dbReference>
<keyword evidence="7" id="KW-0256">Endoplasmic reticulum</keyword>
<dbReference type="PANTHER" id="PTHR28090">
    <property type="entry name" value="PROTEIN ROT1"/>
    <property type="match status" value="1"/>
</dbReference>
<evidence type="ECO:0000313" key="11">
    <source>
        <dbReference type="EMBL" id="KAJ8468302.1"/>
    </source>
</evidence>
<comment type="caution">
    <text evidence="11">The sequence shown here is derived from an EMBL/GenBank/DDBJ whole genome shotgun (WGS) entry which is preliminary data.</text>
</comment>
<dbReference type="AlphaFoldDB" id="A0AAD7TL94"/>